<evidence type="ECO:0000313" key="2">
    <source>
        <dbReference type="Proteomes" id="UP000223242"/>
    </source>
</evidence>
<sequence>MIAPQLTRDGRAVEVPLDRITAPLLDALAVAYADDPETIGALLAEHAAAVAHRDHLDRDDSPYAREVAAAEADETREAVEGHLDGEVTRPVRLTPRAAYLLAGQLVALAHRAAGTAYVDREGERWIFPGQTTPRGEPIVACPAPRDPHEAGTGPSYPWTLPAVDARFGPLTEETPAA</sequence>
<reference evidence="2" key="1">
    <citation type="submission" date="2016-11" db="EMBL/GenBank/DDBJ databases">
        <authorList>
            <person name="Jaros S."/>
            <person name="Januszkiewicz K."/>
            <person name="Wedrychowicz H."/>
        </authorList>
    </citation>
    <scope>NUCLEOTIDE SEQUENCE [LARGE SCALE GENOMIC DNA]</scope>
</reference>
<dbReference type="Proteomes" id="UP000223242">
    <property type="component" value="Segment"/>
</dbReference>
<name>A0A1J0MCF6_9CAUD</name>
<dbReference type="NCBIfam" id="NF038082">
    <property type="entry name" value="phiSA1p31"/>
    <property type="match status" value="1"/>
</dbReference>
<protein>
    <submittedName>
        <fullName evidence="1">Uncharacterized protein</fullName>
    </submittedName>
</protein>
<evidence type="ECO:0000313" key="1">
    <source>
        <dbReference type="EMBL" id="APD18677.1"/>
    </source>
</evidence>
<proteinExistence type="predicted"/>
<dbReference type="EMBL" id="KY092482">
    <property type="protein sequence ID" value="APD18677.1"/>
    <property type="molecule type" value="Genomic_DNA"/>
</dbReference>
<accession>A0A1J0MCF6</accession>
<organism evidence="1 2">
    <name type="scientific">Streptomyces phage Mojorita</name>
    <dbReference type="NCBI Taxonomy" id="1920309"/>
    <lineage>
        <taxon>Viruses</taxon>
        <taxon>Duplodnaviria</taxon>
        <taxon>Heunggongvirae</taxon>
        <taxon>Uroviricota</taxon>
        <taxon>Caudoviricetes</taxon>
        <taxon>Picardvirus</taxon>
        <taxon>Picardvirus picard</taxon>
    </lineage>
</organism>
<gene>
    <name evidence="1" type="ORF">SEA_MOJORITA_36</name>
</gene>